<reference evidence="2" key="2">
    <citation type="submission" date="2023-07" db="EMBL/GenBank/DDBJ databases">
        <authorList>
            <consortium name="Lawrence Berkeley National Laboratory"/>
            <person name="Haridas S."/>
            <person name="Hensen N."/>
            <person name="Bonometti L."/>
            <person name="Westerberg I."/>
            <person name="Brannstrom I.O."/>
            <person name="Guillou S."/>
            <person name="Cros-Aarteil S."/>
            <person name="Calhoun S."/>
            <person name="Kuo A."/>
            <person name="Mondo S."/>
            <person name="Pangilinan J."/>
            <person name="Riley R."/>
            <person name="LaButti K."/>
            <person name="Andreopoulos B."/>
            <person name="Lipzen A."/>
            <person name="Chen C."/>
            <person name="Yanf M."/>
            <person name="Daum C."/>
            <person name="Ng V."/>
            <person name="Clum A."/>
            <person name="Steindorff A."/>
            <person name="Ohm R."/>
            <person name="Martin F."/>
            <person name="Silar P."/>
            <person name="Natvig D."/>
            <person name="Lalanne C."/>
            <person name="Gautier V."/>
            <person name="Ament-velasquez S.L."/>
            <person name="Kruys A."/>
            <person name="Hutchinson M.I."/>
            <person name="Powell A.J."/>
            <person name="Barry K."/>
            <person name="Miller A.N."/>
            <person name="Grigoriev I.V."/>
            <person name="Debuchy R."/>
            <person name="Gladieux P."/>
            <person name="Thoren M.H."/>
            <person name="Johannesson H."/>
        </authorList>
    </citation>
    <scope>NUCLEOTIDE SEQUENCE</scope>
    <source>
        <strain evidence="2">FGSC 1904</strain>
    </source>
</reference>
<organism evidence="2 3">
    <name type="scientific">Sordaria brevicollis</name>
    <dbReference type="NCBI Taxonomy" id="83679"/>
    <lineage>
        <taxon>Eukaryota</taxon>
        <taxon>Fungi</taxon>
        <taxon>Dikarya</taxon>
        <taxon>Ascomycota</taxon>
        <taxon>Pezizomycotina</taxon>
        <taxon>Sordariomycetes</taxon>
        <taxon>Sordariomycetidae</taxon>
        <taxon>Sordariales</taxon>
        <taxon>Sordariaceae</taxon>
        <taxon>Sordaria</taxon>
    </lineage>
</organism>
<proteinExistence type="predicted"/>
<evidence type="ECO:0000313" key="2">
    <source>
        <dbReference type="EMBL" id="KAK3398734.1"/>
    </source>
</evidence>
<sequence length="115" mass="12661">MPFQSLTTFLMVAVVAILQKRIEEGIRYLYGVPGKPKNGPYSGSGQYANCGRVSCSYNSAIWWCNMNSYTLELHSYRQIADAAKQVVEICNTGNDVAGRVKMEGNWAVIVAKASC</sequence>
<keyword evidence="1" id="KW-0732">Signal</keyword>
<evidence type="ECO:0000256" key="1">
    <source>
        <dbReference type="SAM" id="SignalP"/>
    </source>
</evidence>
<accession>A0AAE0PEZ5</accession>
<dbReference type="EMBL" id="JAUTDP010000006">
    <property type="protein sequence ID" value="KAK3398734.1"/>
    <property type="molecule type" value="Genomic_DNA"/>
</dbReference>
<feature type="signal peptide" evidence="1">
    <location>
        <begin position="1"/>
        <end position="17"/>
    </location>
</feature>
<dbReference type="AlphaFoldDB" id="A0AAE0PEZ5"/>
<gene>
    <name evidence="2" type="ORF">B0T20DRAFT_353409</name>
</gene>
<dbReference type="PANTHER" id="PTHR35605">
    <property type="entry name" value="ECP2 EFFECTOR PROTEIN DOMAIN-CONTAINING PROTEIN-RELATED"/>
    <property type="match status" value="1"/>
</dbReference>
<protein>
    <submittedName>
        <fullName evidence="2">Uncharacterized protein</fullName>
    </submittedName>
</protein>
<dbReference type="PANTHER" id="PTHR35605:SF1">
    <property type="entry name" value="ECP2 EFFECTOR PROTEIN DOMAIN-CONTAINING PROTEIN-RELATED"/>
    <property type="match status" value="1"/>
</dbReference>
<evidence type="ECO:0000313" key="3">
    <source>
        <dbReference type="Proteomes" id="UP001281003"/>
    </source>
</evidence>
<reference evidence="2" key="1">
    <citation type="journal article" date="2023" name="Mol. Phylogenet. Evol.">
        <title>Genome-scale phylogeny and comparative genomics of the fungal order Sordariales.</title>
        <authorList>
            <person name="Hensen N."/>
            <person name="Bonometti L."/>
            <person name="Westerberg I."/>
            <person name="Brannstrom I.O."/>
            <person name="Guillou S."/>
            <person name="Cros-Aarteil S."/>
            <person name="Calhoun S."/>
            <person name="Haridas S."/>
            <person name="Kuo A."/>
            <person name="Mondo S."/>
            <person name="Pangilinan J."/>
            <person name="Riley R."/>
            <person name="LaButti K."/>
            <person name="Andreopoulos B."/>
            <person name="Lipzen A."/>
            <person name="Chen C."/>
            <person name="Yan M."/>
            <person name="Daum C."/>
            <person name="Ng V."/>
            <person name="Clum A."/>
            <person name="Steindorff A."/>
            <person name="Ohm R.A."/>
            <person name="Martin F."/>
            <person name="Silar P."/>
            <person name="Natvig D.O."/>
            <person name="Lalanne C."/>
            <person name="Gautier V."/>
            <person name="Ament-Velasquez S.L."/>
            <person name="Kruys A."/>
            <person name="Hutchinson M.I."/>
            <person name="Powell A.J."/>
            <person name="Barry K."/>
            <person name="Miller A.N."/>
            <person name="Grigoriev I.V."/>
            <person name="Debuchy R."/>
            <person name="Gladieux P."/>
            <person name="Hiltunen Thoren M."/>
            <person name="Johannesson H."/>
        </authorList>
    </citation>
    <scope>NUCLEOTIDE SEQUENCE</scope>
    <source>
        <strain evidence="2">FGSC 1904</strain>
    </source>
</reference>
<keyword evidence="3" id="KW-1185">Reference proteome</keyword>
<name>A0AAE0PEZ5_SORBR</name>
<comment type="caution">
    <text evidence="2">The sequence shown here is derived from an EMBL/GenBank/DDBJ whole genome shotgun (WGS) entry which is preliminary data.</text>
</comment>
<dbReference type="Proteomes" id="UP001281003">
    <property type="component" value="Unassembled WGS sequence"/>
</dbReference>
<feature type="chain" id="PRO_5042283778" evidence="1">
    <location>
        <begin position="18"/>
        <end position="115"/>
    </location>
</feature>